<dbReference type="InterPro" id="IPR000719">
    <property type="entry name" value="Prot_kinase_dom"/>
</dbReference>
<sequence>MLYSFVLFAIRCALCSLLRNRLLFSPMYNSIILLGKSTSKINVNNFPLCEGISKVPPALTLSKANLWQDGCACRKSRAPKIGDIPRVSALDVDLKSKKNDTAIHAPKPHYAAQNTFKPDREISTTIDSLRQSRIDHPRVLPDVPLLVAEVTKQTQSTVRTSHLGERSRLKPDGEVPVAETSPTDYVSSRPLLKKTSSVIENSVPSPNCLSDDLTKMKVKAINSNKLFVQSKSLGGSDSLAGRPIFPNCPYSPYGSPTHSPRSNRKRQPPRESRRVSIEKLGHYLQLNQYKLLDSIGQGSYGVVKLAYNQEDDTHYAMKILSKKKLFKKAGMFGRMPPPKKDSKPNSSPVNHPLDKVYREIAILKKLDHPNIVKLVEVLDDPDEDHLYLAFELLDRGQVLEVPTEQPLHEEKAWNYFRDVVLGIEYLHFQRIIHRDIKPANLLLNDEDRVQITDFGVCNEFHGTDAFLSSTAGTPAFTPPEALGEERSSGFSGKCTDIWAMGITLYAFVYGRVPFHDENVIGLYSKIRHQPVEFPENPALSAELKNLISKMLVKDPSKRITIAEIKDDPWVTKQGRHPLPSEEENCHLVEVTEEDVARVITSIPKLDTLILIKHMLKKHSFQNPFLYRRETTLGSSEIRNTSLTGATKKHLGRSGRSNSAPDSYDWAQGRQKSVESNLESVKEVSIDPNGEELNSSSKILPRGRPQAKKTEAVSKKHGELSRTSTLSVECYKLTESDHFSKLGAKPDSTTHSTIDLNIKAQNVEEDMFKSVVQSTSQTFNGTQNADDKLQHCDDQSSRSDNKVGETSNSKKSQTSQGR</sequence>
<evidence type="ECO:0000256" key="1">
    <source>
        <dbReference type="ARBA" id="ARBA00004496"/>
    </source>
</evidence>
<keyword evidence="5" id="KW-0808">Transferase</keyword>
<comment type="subcellular location">
    <subcellularLocation>
        <location evidence="1">Cytoplasm</location>
    </subcellularLocation>
</comment>
<dbReference type="InterPro" id="IPR008271">
    <property type="entry name" value="Ser/Thr_kinase_AS"/>
</dbReference>
<evidence type="ECO:0000256" key="8">
    <source>
        <dbReference type="ARBA" id="ARBA00022840"/>
    </source>
</evidence>
<feature type="signal peptide" evidence="14">
    <location>
        <begin position="1"/>
        <end position="15"/>
    </location>
</feature>
<dbReference type="PROSITE" id="PS50011">
    <property type="entry name" value="PROTEIN_KINASE_DOM"/>
    <property type="match status" value="1"/>
</dbReference>
<keyword evidence="6 12" id="KW-0547">Nucleotide-binding</keyword>
<feature type="region of interest" description="Disordered" evidence="13">
    <location>
        <begin position="773"/>
        <end position="817"/>
    </location>
</feature>
<keyword evidence="8 12" id="KW-0067">ATP-binding</keyword>
<feature type="binding site" evidence="12">
    <location>
        <position position="318"/>
    </location>
    <ligand>
        <name>ATP</name>
        <dbReference type="ChEBI" id="CHEBI:30616"/>
    </ligand>
</feature>
<reference evidence="16" key="2">
    <citation type="submission" date="2024-08" db="UniProtKB">
        <authorList>
            <consortium name="EnsemblMetazoa"/>
        </authorList>
    </citation>
    <scope>IDENTIFICATION</scope>
</reference>
<keyword evidence="14" id="KW-0732">Signal</keyword>
<evidence type="ECO:0000256" key="12">
    <source>
        <dbReference type="PROSITE-ProRule" id="PRU10141"/>
    </source>
</evidence>
<dbReference type="GO" id="GO:0005737">
    <property type="term" value="C:cytoplasm"/>
    <property type="evidence" value="ECO:0007669"/>
    <property type="project" value="UniProtKB-SubCell"/>
</dbReference>
<dbReference type="CDD" id="cd14118">
    <property type="entry name" value="STKc_CAMKK"/>
    <property type="match status" value="1"/>
</dbReference>
<dbReference type="AlphaFoldDB" id="A0AAR5NZC8"/>
<keyword evidence="3" id="KW-0963">Cytoplasm</keyword>
<dbReference type="GO" id="GO:0004683">
    <property type="term" value="F:calcium/calmodulin-dependent protein kinase activity"/>
    <property type="evidence" value="ECO:0007669"/>
    <property type="project" value="UniProtKB-EC"/>
</dbReference>
<evidence type="ECO:0000256" key="2">
    <source>
        <dbReference type="ARBA" id="ARBA00012434"/>
    </source>
</evidence>
<dbReference type="GO" id="GO:0005524">
    <property type="term" value="F:ATP binding"/>
    <property type="evidence" value="ECO:0007669"/>
    <property type="project" value="UniProtKB-UniRule"/>
</dbReference>
<evidence type="ECO:0000256" key="7">
    <source>
        <dbReference type="ARBA" id="ARBA00022777"/>
    </source>
</evidence>
<evidence type="ECO:0000256" key="5">
    <source>
        <dbReference type="ARBA" id="ARBA00022679"/>
    </source>
</evidence>
<reference evidence="17" key="1">
    <citation type="journal article" date="2013" name="Genome Biol.">
        <title>Draft genome of the mountain pine beetle, Dendroctonus ponderosae Hopkins, a major forest pest.</title>
        <authorList>
            <person name="Keeling C.I."/>
            <person name="Yuen M.M."/>
            <person name="Liao N.Y."/>
            <person name="Docking T.R."/>
            <person name="Chan S.K."/>
            <person name="Taylor G.A."/>
            <person name="Palmquist D.L."/>
            <person name="Jackman S.D."/>
            <person name="Nguyen A."/>
            <person name="Li M."/>
            <person name="Henderson H."/>
            <person name="Janes J.K."/>
            <person name="Zhao Y."/>
            <person name="Pandoh P."/>
            <person name="Moore R."/>
            <person name="Sperling F.A."/>
            <person name="Huber D.P."/>
            <person name="Birol I."/>
            <person name="Jones S.J."/>
            <person name="Bohlmann J."/>
        </authorList>
    </citation>
    <scope>NUCLEOTIDE SEQUENCE</scope>
</reference>
<dbReference type="SMART" id="SM00220">
    <property type="entry name" value="S_TKc"/>
    <property type="match status" value="1"/>
</dbReference>
<dbReference type="InterPro" id="IPR011009">
    <property type="entry name" value="Kinase-like_dom_sf"/>
</dbReference>
<feature type="region of interest" description="Disordered" evidence="13">
    <location>
        <begin position="156"/>
        <end position="186"/>
    </location>
</feature>
<dbReference type="Proteomes" id="UP000019118">
    <property type="component" value="Unassembled WGS sequence"/>
</dbReference>
<evidence type="ECO:0000256" key="13">
    <source>
        <dbReference type="SAM" id="MobiDB-lite"/>
    </source>
</evidence>
<evidence type="ECO:0000256" key="11">
    <source>
        <dbReference type="ARBA" id="ARBA00047430"/>
    </source>
</evidence>
<feature type="domain" description="Protein kinase" evidence="15">
    <location>
        <begin position="289"/>
        <end position="570"/>
    </location>
</feature>
<dbReference type="PROSITE" id="PS00107">
    <property type="entry name" value="PROTEIN_KINASE_ATP"/>
    <property type="match status" value="1"/>
</dbReference>
<accession>A0AAR5NZC8</accession>
<evidence type="ECO:0000259" key="15">
    <source>
        <dbReference type="PROSITE" id="PS50011"/>
    </source>
</evidence>
<name>A0AAR5NZC8_DENPD</name>
<feature type="compositionally biased region" description="Polar residues" evidence="13">
    <location>
        <begin position="669"/>
        <end position="678"/>
    </location>
</feature>
<proteinExistence type="predicted"/>
<feature type="compositionally biased region" description="Basic and acidic residues" evidence="13">
    <location>
        <begin position="707"/>
        <end position="719"/>
    </location>
</feature>
<dbReference type="PANTHER" id="PTHR24346:SF77">
    <property type="entry name" value="SERINE THREONINE PROTEIN KINASE"/>
    <property type="match status" value="1"/>
</dbReference>
<evidence type="ECO:0000256" key="3">
    <source>
        <dbReference type="ARBA" id="ARBA00022490"/>
    </source>
</evidence>
<dbReference type="FunFam" id="3.30.200.20:FF:000429">
    <property type="entry name" value="Calcium/calmodulin-dependent protein kinase kinase"/>
    <property type="match status" value="1"/>
</dbReference>
<feature type="region of interest" description="Disordered" evidence="13">
    <location>
        <begin position="247"/>
        <end position="274"/>
    </location>
</feature>
<evidence type="ECO:0000313" key="17">
    <source>
        <dbReference type="Proteomes" id="UP000019118"/>
    </source>
</evidence>
<feature type="compositionally biased region" description="Basic and acidic residues" evidence="13">
    <location>
        <begin position="784"/>
        <end position="802"/>
    </location>
</feature>
<dbReference type="FunFam" id="1.10.510.10:FF:000571">
    <property type="entry name" value="Maternal embryonic leucine zipper kinase"/>
    <property type="match status" value="1"/>
</dbReference>
<dbReference type="PANTHER" id="PTHR24346">
    <property type="entry name" value="MAP/MICROTUBULE AFFINITY-REGULATING KINASE"/>
    <property type="match status" value="1"/>
</dbReference>
<dbReference type="EnsemblMetazoa" id="XM_019898730.1">
    <property type="protein sequence ID" value="XP_019754289.1"/>
    <property type="gene ID" value="LOC109533417"/>
</dbReference>
<dbReference type="Pfam" id="PF00069">
    <property type="entry name" value="Pkinase"/>
    <property type="match status" value="1"/>
</dbReference>
<keyword evidence="9" id="KW-0112">Calmodulin-binding</keyword>
<keyword evidence="4" id="KW-0723">Serine/threonine-protein kinase</keyword>
<feature type="chain" id="PRO_5043983653" description="calcium/calmodulin-dependent protein kinase" evidence="14">
    <location>
        <begin position="16"/>
        <end position="817"/>
    </location>
</feature>
<keyword evidence="17" id="KW-1185">Reference proteome</keyword>
<dbReference type="InterPro" id="IPR017441">
    <property type="entry name" value="Protein_kinase_ATP_BS"/>
</dbReference>
<comment type="catalytic activity">
    <reaction evidence="10">
        <text>L-threonyl-[protein] + ATP = O-phospho-L-threonyl-[protein] + ADP + H(+)</text>
        <dbReference type="Rhea" id="RHEA:46608"/>
        <dbReference type="Rhea" id="RHEA-COMP:11060"/>
        <dbReference type="Rhea" id="RHEA-COMP:11605"/>
        <dbReference type="ChEBI" id="CHEBI:15378"/>
        <dbReference type="ChEBI" id="CHEBI:30013"/>
        <dbReference type="ChEBI" id="CHEBI:30616"/>
        <dbReference type="ChEBI" id="CHEBI:61977"/>
        <dbReference type="ChEBI" id="CHEBI:456216"/>
        <dbReference type="EC" id="2.7.11.17"/>
    </reaction>
</comment>
<evidence type="ECO:0000256" key="14">
    <source>
        <dbReference type="SAM" id="SignalP"/>
    </source>
</evidence>
<dbReference type="Gene3D" id="3.30.200.20">
    <property type="entry name" value="Phosphorylase Kinase, domain 1"/>
    <property type="match status" value="1"/>
</dbReference>
<comment type="catalytic activity">
    <reaction evidence="11">
        <text>L-seryl-[protein] + ATP = O-phospho-L-seryl-[protein] + ADP + H(+)</text>
        <dbReference type="Rhea" id="RHEA:17989"/>
        <dbReference type="Rhea" id="RHEA-COMP:9863"/>
        <dbReference type="Rhea" id="RHEA-COMP:11604"/>
        <dbReference type="ChEBI" id="CHEBI:15378"/>
        <dbReference type="ChEBI" id="CHEBI:29999"/>
        <dbReference type="ChEBI" id="CHEBI:30616"/>
        <dbReference type="ChEBI" id="CHEBI:83421"/>
        <dbReference type="ChEBI" id="CHEBI:456216"/>
        <dbReference type="EC" id="2.7.11.17"/>
    </reaction>
</comment>
<dbReference type="Gene3D" id="1.10.510.10">
    <property type="entry name" value="Transferase(Phosphotransferase) domain 1"/>
    <property type="match status" value="1"/>
</dbReference>
<dbReference type="SUPFAM" id="SSF56112">
    <property type="entry name" value="Protein kinase-like (PK-like)"/>
    <property type="match status" value="1"/>
</dbReference>
<dbReference type="PROSITE" id="PS00108">
    <property type="entry name" value="PROTEIN_KINASE_ST"/>
    <property type="match status" value="1"/>
</dbReference>
<dbReference type="GO" id="GO:0005516">
    <property type="term" value="F:calmodulin binding"/>
    <property type="evidence" value="ECO:0007669"/>
    <property type="project" value="UniProtKB-KW"/>
</dbReference>
<feature type="compositionally biased region" description="Polar residues" evidence="13">
    <location>
        <begin position="773"/>
        <end position="783"/>
    </location>
</feature>
<evidence type="ECO:0000256" key="10">
    <source>
        <dbReference type="ARBA" id="ARBA00047307"/>
    </source>
</evidence>
<feature type="compositionally biased region" description="Polar residues" evidence="13">
    <location>
        <begin position="803"/>
        <end position="817"/>
    </location>
</feature>
<evidence type="ECO:0000256" key="9">
    <source>
        <dbReference type="ARBA" id="ARBA00022860"/>
    </source>
</evidence>
<dbReference type="EC" id="2.7.11.17" evidence="2"/>
<protein>
    <recommendedName>
        <fullName evidence="2">calcium/calmodulin-dependent protein kinase</fullName>
        <ecNumber evidence="2">2.7.11.17</ecNumber>
    </recommendedName>
</protein>
<evidence type="ECO:0000256" key="4">
    <source>
        <dbReference type="ARBA" id="ARBA00022527"/>
    </source>
</evidence>
<organism evidence="16 17">
    <name type="scientific">Dendroctonus ponderosae</name>
    <name type="common">Mountain pine beetle</name>
    <dbReference type="NCBI Taxonomy" id="77166"/>
    <lineage>
        <taxon>Eukaryota</taxon>
        <taxon>Metazoa</taxon>
        <taxon>Ecdysozoa</taxon>
        <taxon>Arthropoda</taxon>
        <taxon>Hexapoda</taxon>
        <taxon>Insecta</taxon>
        <taxon>Pterygota</taxon>
        <taxon>Neoptera</taxon>
        <taxon>Endopterygota</taxon>
        <taxon>Coleoptera</taxon>
        <taxon>Polyphaga</taxon>
        <taxon>Cucujiformia</taxon>
        <taxon>Curculionidae</taxon>
        <taxon>Scolytinae</taxon>
        <taxon>Dendroctonus</taxon>
    </lineage>
</organism>
<keyword evidence="7" id="KW-0418">Kinase</keyword>
<dbReference type="GO" id="GO:0005634">
    <property type="term" value="C:nucleus"/>
    <property type="evidence" value="ECO:0007669"/>
    <property type="project" value="UniProtKB-ARBA"/>
</dbReference>
<dbReference type="GO" id="GO:0035556">
    <property type="term" value="P:intracellular signal transduction"/>
    <property type="evidence" value="ECO:0007669"/>
    <property type="project" value="TreeGrafter"/>
</dbReference>
<evidence type="ECO:0000256" key="6">
    <source>
        <dbReference type="ARBA" id="ARBA00022741"/>
    </source>
</evidence>
<feature type="compositionally biased region" description="Basic and acidic residues" evidence="13">
    <location>
        <begin position="162"/>
        <end position="173"/>
    </location>
</feature>
<evidence type="ECO:0000313" key="16">
    <source>
        <dbReference type="EnsemblMetazoa" id="XP_019754289.1"/>
    </source>
</evidence>
<feature type="region of interest" description="Disordered" evidence="13">
    <location>
        <begin position="637"/>
        <end position="720"/>
    </location>
</feature>